<evidence type="ECO:0000256" key="2">
    <source>
        <dbReference type="ARBA" id="ARBA00009347"/>
    </source>
</evidence>
<keyword evidence="5" id="KW-0560">Oxidoreductase</keyword>
<feature type="domain" description="Acyl-CoA dehydrogenase/oxidase C-terminal" evidence="6">
    <location>
        <begin position="224"/>
        <end position="372"/>
    </location>
</feature>
<dbReference type="Gene3D" id="1.10.540.10">
    <property type="entry name" value="Acyl-CoA dehydrogenase/oxidase, N-terminal domain"/>
    <property type="match status" value="1"/>
</dbReference>
<evidence type="ECO:0000259" key="8">
    <source>
        <dbReference type="Pfam" id="PF02771"/>
    </source>
</evidence>
<dbReference type="GO" id="GO:0050660">
    <property type="term" value="F:flavin adenine dinucleotide binding"/>
    <property type="evidence" value="ECO:0007669"/>
    <property type="project" value="InterPro"/>
</dbReference>
<dbReference type="InterPro" id="IPR009100">
    <property type="entry name" value="AcylCoA_DH/oxidase_NM_dom_sf"/>
</dbReference>
<keyword evidence="10" id="KW-1185">Reference proteome</keyword>
<comment type="cofactor">
    <cofactor evidence="1 5">
        <name>FAD</name>
        <dbReference type="ChEBI" id="CHEBI:57692"/>
    </cofactor>
</comment>
<dbReference type="Pfam" id="PF02771">
    <property type="entry name" value="Acyl-CoA_dh_N"/>
    <property type="match status" value="1"/>
</dbReference>
<dbReference type="InterPro" id="IPR013786">
    <property type="entry name" value="AcylCoA_DH/ox_N"/>
</dbReference>
<evidence type="ECO:0000259" key="6">
    <source>
        <dbReference type="Pfam" id="PF00441"/>
    </source>
</evidence>
<protein>
    <submittedName>
        <fullName evidence="9">Alkylation response protein AidB-like acyl-CoA dehydrogenase</fullName>
    </submittedName>
</protein>
<dbReference type="Pfam" id="PF00441">
    <property type="entry name" value="Acyl-CoA_dh_1"/>
    <property type="match status" value="1"/>
</dbReference>
<evidence type="ECO:0000256" key="3">
    <source>
        <dbReference type="ARBA" id="ARBA00022630"/>
    </source>
</evidence>
<dbReference type="SUPFAM" id="SSF47203">
    <property type="entry name" value="Acyl-CoA dehydrogenase C-terminal domain-like"/>
    <property type="match status" value="1"/>
</dbReference>
<feature type="domain" description="Acyl-CoA oxidase/dehydrogenase middle" evidence="7">
    <location>
        <begin position="119"/>
        <end position="211"/>
    </location>
</feature>
<evidence type="ECO:0000259" key="7">
    <source>
        <dbReference type="Pfam" id="PF02770"/>
    </source>
</evidence>
<dbReference type="InterPro" id="IPR046373">
    <property type="entry name" value="Acyl-CoA_Oxase/DH_mid-dom_sf"/>
</dbReference>
<dbReference type="InterPro" id="IPR006091">
    <property type="entry name" value="Acyl-CoA_Oxase/DH_mid-dom"/>
</dbReference>
<name>A0A841CU24_9PSEU</name>
<evidence type="ECO:0000256" key="5">
    <source>
        <dbReference type="RuleBase" id="RU362125"/>
    </source>
</evidence>
<evidence type="ECO:0000256" key="1">
    <source>
        <dbReference type="ARBA" id="ARBA00001974"/>
    </source>
</evidence>
<reference evidence="9 10" key="1">
    <citation type="submission" date="2020-08" db="EMBL/GenBank/DDBJ databases">
        <title>Genomic Encyclopedia of Type Strains, Phase III (KMG-III): the genomes of soil and plant-associated and newly described type strains.</title>
        <authorList>
            <person name="Whitman W."/>
        </authorList>
    </citation>
    <scope>NUCLEOTIDE SEQUENCE [LARGE SCALE GENOMIC DNA]</scope>
    <source>
        <strain evidence="9 10">CECT 8640</strain>
    </source>
</reference>
<evidence type="ECO:0000256" key="4">
    <source>
        <dbReference type="ARBA" id="ARBA00022827"/>
    </source>
</evidence>
<dbReference type="InterPro" id="IPR037069">
    <property type="entry name" value="AcylCoA_DH/ox_N_sf"/>
</dbReference>
<dbReference type="InterPro" id="IPR006089">
    <property type="entry name" value="Acyl-CoA_DH_CS"/>
</dbReference>
<dbReference type="GO" id="GO:0003995">
    <property type="term" value="F:acyl-CoA dehydrogenase activity"/>
    <property type="evidence" value="ECO:0007669"/>
    <property type="project" value="InterPro"/>
</dbReference>
<dbReference type="AlphaFoldDB" id="A0A841CU24"/>
<dbReference type="EMBL" id="JACHJN010000011">
    <property type="protein sequence ID" value="MBB5959527.1"/>
    <property type="molecule type" value="Genomic_DNA"/>
</dbReference>
<organism evidence="9 10">
    <name type="scientific">Saccharothrix tamanrassetensis</name>
    <dbReference type="NCBI Taxonomy" id="1051531"/>
    <lineage>
        <taxon>Bacteria</taxon>
        <taxon>Bacillati</taxon>
        <taxon>Actinomycetota</taxon>
        <taxon>Actinomycetes</taxon>
        <taxon>Pseudonocardiales</taxon>
        <taxon>Pseudonocardiaceae</taxon>
        <taxon>Saccharothrix</taxon>
    </lineage>
</organism>
<dbReference type="SUPFAM" id="SSF56645">
    <property type="entry name" value="Acyl-CoA dehydrogenase NM domain-like"/>
    <property type="match status" value="1"/>
</dbReference>
<comment type="caution">
    <text evidence="9">The sequence shown here is derived from an EMBL/GenBank/DDBJ whole genome shotgun (WGS) entry which is preliminary data.</text>
</comment>
<gene>
    <name evidence="9" type="ORF">FHS29_006148</name>
</gene>
<sequence length="374" mass="40236">MDFGWHPAAQADYDRVRAETGAWPDDLPATLTGDRWRRCGAAGLLGYSVPAEYGGSGRGFLDTARAMEAFGSGCEDMGLVFAALAHLFACAMPIAEHGDDRLRKRVLPLLSSGEWVGANAITEEDAGSDVTALRATARRDGDDYLLDGVKSFVSNAPVADVFVLYASTDPEFGHLGVSAFVVERDTPGLTVEPFRKSVLPTCPAGEVRLDGCRVPAHHVLGVPGQGAAIFQSSMRWERSCLFAAYLGQAGRLLDRCVAHARRRRQFGRAIGQNQAVSHAVARLRVRLEAARLLLWRACWRLDRDERAAWDVAAAKLAISEVAVDTAAFAMRVLGGAGVRGESAVSQELLDAMAATTFSGTTEMQLEQMAKELGL</sequence>
<dbReference type="Gene3D" id="1.20.140.10">
    <property type="entry name" value="Butyryl-CoA Dehydrogenase, subunit A, domain 3"/>
    <property type="match status" value="1"/>
</dbReference>
<dbReference type="Proteomes" id="UP000547510">
    <property type="component" value="Unassembled WGS sequence"/>
</dbReference>
<evidence type="ECO:0000313" key="9">
    <source>
        <dbReference type="EMBL" id="MBB5959527.1"/>
    </source>
</evidence>
<feature type="domain" description="Acyl-CoA dehydrogenase/oxidase N-terminal" evidence="8">
    <location>
        <begin position="33"/>
        <end position="114"/>
    </location>
</feature>
<dbReference type="Gene3D" id="2.40.110.10">
    <property type="entry name" value="Butyryl-CoA Dehydrogenase, subunit A, domain 2"/>
    <property type="match status" value="1"/>
</dbReference>
<accession>A0A841CU24</accession>
<proteinExistence type="inferred from homology"/>
<dbReference type="RefSeq" id="WP_184696493.1">
    <property type="nucleotide sequence ID" value="NZ_JACHJN010000011.1"/>
</dbReference>
<dbReference type="InterPro" id="IPR036250">
    <property type="entry name" value="AcylCo_DH-like_C"/>
</dbReference>
<keyword evidence="4 5" id="KW-0274">FAD</keyword>
<dbReference type="PANTHER" id="PTHR43884:SF12">
    <property type="entry name" value="ISOVALERYL-COA DEHYDROGENASE, MITOCHONDRIAL-RELATED"/>
    <property type="match status" value="1"/>
</dbReference>
<dbReference type="PANTHER" id="PTHR43884">
    <property type="entry name" value="ACYL-COA DEHYDROGENASE"/>
    <property type="match status" value="1"/>
</dbReference>
<evidence type="ECO:0000313" key="10">
    <source>
        <dbReference type="Proteomes" id="UP000547510"/>
    </source>
</evidence>
<dbReference type="PROSITE" id="PS00072">
    <property type="entry name" value="ACYL_COA_DH_1"/>
    <property type="match status" value="1"/>
</dbReference>
<keyword evidence="3 5" id="KW-0285">Flavoprotein</keyword>
<dbReference type="Pfam" id="PF02770">
    <property type="entry name" value="Acyl-CoA_dh_M"/>
    <property type="match status" value="1"/>
</dbReference>
<dbReference type="InterPro" id="IPR009075">
    <property type="entry name" value="AcylCo_DH/oxidase_C"/>
</dbReference>
<comment type="similarity">
    <text evidence="2 5">Belongs to the acyl-CoA dehydrogenase family.</text>
</comment>